<feature type="compositionally biased region" description="Polar residues" evidence="2">
    <location>
        <begin position="1541"/>
        <end position="1557"/>
    </location>
</feature>
<feature type="region of interest" description="Disordered" evidence="2">
    <location>
        <begin position="860"/>
        <end position="889"/>
    </location>
</feature>
<protein>
    <recommendedName>
        <fullName evidence="5">Calponin-homology (CH) domain-containing protein</fullName>
    </recommendedName>
</protein>
<dbReference type="PANTHER" id="PTHR42180:SF4">
    <property type="entry name" value="CALPONIN-HOMOLOGY (CH) DOMAIN-CONTAINING PROTEIN"/>
    <property type="match status" value="1"/>
</dbReference>
<dbReference type="SUPFAM" id="SSF47576">
    <property type="entry name" value="Calponin-homology domain, CH-domain"/>
    <property type="match status" value="1"/>
</dbReference>
<feature type="coiled-coil region" evidence="1">
    <location>
        <begin position="1589"/>
        <end position="1630"/>
    </location>
</feature>
<feature type="region of interest" description="Disordered" evidence="2">
    <location>
        <begin position="1369"/>
        <end position="1458"/>
    </location>
</feature>
<feature type="coiled-coil region" evidence="1">
    <location>
        <begin position="729"/>
        <end position="756"/>
    </location>
</feature>
<dbReference type="Proteomes" id="UP000030640">
    <property type="component" value="Unassembled WGS sequence"/>
</dbReference>
<organism evidence="3 4">
    <name type="scientific">Plasmodium inui San Antonio 1</name>
    <dbReference type="NCBI Taxonomy" id="1237626"/>
    <lineage>
        <taxon>Eukaryota</taxon>
        <taxon>Sar</taxon>
        <taxon>Alveolata</taxon>
        <taxon>Apicomplexa</taxon>
        <taxon>Aconoidasida</taxon>
        <taxon>Haemosporida</taxon>
        <taxon>Plasmodiidae</taxon>
        <taxon>Plasmodium</taxon>
        <taxon>Plasmodium (Plasmodium)</taxon>
    </lineage>
</organism>
<feature type="region of interest" description="Disordered" evidence="2">
    <location>
        <begin position="581"/>
        <end position="605"/>
    </location>
</feature>
<evidence type="ECO:0000256" key="2">
    <source>
        <dbReference type="SAM" id="MobiDB-lite"/>
    </source>
</evidence>
<feature type="compositionally biased region" description="Acidic residues" evidence="2">
    <location>
        <begin position="780"/>
        <end position="789"/>
    </location>
</feature>
<evidence type="ECO:0000256" key="1">
    <source>
        <dbReference type="SAM" id="Coils"/>
    </source>
</evidence>
<dbReference type="GeneID" id="20035585"/>
<sequence length="1790" mass="204788">MEKNKKIGKEQLVCWVEKMLKRKPFHFSDLKDGGVYVDLFQCIWPQMMKKYEERYQHRDMTKEKEKTNWIIINCVLNDLKIDSDFISYSDIGTGHFSRCYESLIVLFFLHSLVEHHECDFVLAYPVTKKLTDFMSSEEPLNCLIRAGSLQLPQNFCDDFSNSVQGNNVTGTNGEERESPFDMGGLQNCVPSKWTHESHHSDLTNELDYPYSASGKKSTLVRSREFVPTFADRFVGTSADTSANICTVNRDKSFPHRRDSLLSLISSTSTVACSSTGWDRARDTSERGTTTKERGHPPLCNIADVVSHEAAYQGKATTIKCVEKSRIAETITGEKRLNNEATNEDPIRCGNNVPYSFDQMVSHPRSNFFKYFNKREVGRSGILEKGPHDHRKSDFFQSPHLNCLPLPPPNSGSISGADDHKDIHADVKKTKVDASCQAENDPLFNFLLNDDSVRNLKVTWNDEEKNVKGESFIWFLKTQMKKYKREVRLREEELEVTSQMKNKEIEDVKMAHSIQLAMLREKQQAEIFSLKQQHLDEAAKIRKHFEAKICNIEEDLTLDLDVLHCQEKDSLLSNLPDEKMEWRKSDEEETRIPKHGNTDRRGRQDGRYVTDAADTPVDYDEEDANINRFLFEQVDMGSVISGGGSGRDHYYDDIPRKRKFLTFDYCLENGKVGETPEEKPEGEHQGALYTGTDAELTGRTSGGTPRVETHTSSNIREAINKMKKLVSRRNMEHQMNNEQIRGEIATLRNAVENFQCRRGGQFDLVTETAQFVSELLQSIDREEEQPDQGEEEKGPPRKGWDTFSYIEKEQNKIYEMIKKGHNGLLKNDQVVKILDGSSLIRLLVRLVCALKLERVKRRLVGQRMGSKEASDRSSEKGSDKNSQRSGETGVRLAFASNDIPSNEIDKIEHEMKTDEHIKNVERKNKRLQCLNEYYKKRLGHLEVWANALEDLKSKCKKFYRENGRHAFINGGEERALHEFAEVPPSGDPSDEAVSSEPLPHGQLPQAQLPPECVSMYPLASSHPLASLSPFLWSPKFYLRSFTEENERDAELMHLLKLLGRGENEEDVLLFQSSTPMRCPKSDNEVKDARGGEENSRQSNPDKLNLSVCPTEALLKKKLTYNFWRILGDMYTYRNVIIEACHYICHSNGMMNKYILTSEEKMKRERRQFEEACNGKDTVHMAERYKWRQLLGRATLNRDIYKGKYFQLEKEIEKERKNLLYLTNVCYEEESVKYKNTILQFRQVDHNYRVYKAREKKWVQLAKLLITELTNSSKDNQQGVMDVWLEIVATEKGKKRKQKEEKKKENYVQAGNFNWETHIEECMSNDACEGVAEGTSHLTSVRRVIKEVENLRDTHRGGKNKMKGTLTNCARDHVGMNKGSRTTNRGNTTTRRYSGKFGSASKGGRKSVHSDGSNSHMYRQDDSLCKQASPPGRGSNRTSAEQDEEANERSQSNRSGDYFTGMDVNYKRDFKGSGANYYTKDFHTFLNDVQSSCVLNFSSASESDIWVSEEERIPEPLHSGGDNGEDGGSDLGVGALRLAASKSAVQTANHDNGANQSPSPGGEPWETRLKHMAEESCTMFQRILCMKEEEITQGKKQMEHLEGELNEMKKEKQSQENKYACLQEQQNDLVKRLGSLRDIISDLNDQMYKMNREKICSENESLARQQQLHTILRNYECTIELIKSHLKKYPSVLCLLDTVADGDKEIILEVANAGENYNRGVSLSLQVDKHAQMKEKQNCLIKRVAWEEATDDVSQVMANLEGANMSIGGEDKCEGIPDFSLTDLMRDMGWDN</sequence>
<feature type="region of interest" description="Disordered" evidence="2">
    <location>
        <begin position="979"/>
        <end position="1005"/>
    </location>
</feature>
<evidence type="ECO:0000313" key="4">
    <source>
        <dbReference type="Proteomes" id="UP000030640"/>
    </source>
</evidence>
<feature type="compositionally biased region" description="Basic and acidic residues" evidence="2">
    <location>
        <begin position="790"/>
        <end position="800"/>
    </location>
</feature>
<name>W7ADQ5_9APIC</name>
<evidence type="ECO:0000313" key="3">
    <source>
        <dbReference type="EMBL" id="EUD69448.1"/>
    </source>
</evidence>
<feature type="compositionally biased region" description="Basic and acidic residues" evidence="2">
    <location>
        <begin position="1078"/>
        <end position="1094"/>
    </location>
</feature>
<evidence type="ECO:0008006" key="5">
    <source>
        <dbReference type="Google" id="ProtNLM"/>
    </source>
</evidence>
<dbReference type="InterPro" id="IPR036872">
    <property type="entry name" value="CH_dom_sf"/>
</dbReference>
<dbReference type="VEuPathDB" id="PlasmoDB:C922_00311"/>
<feature type="compositionally biased region" description="Low complexity" evidence="2">
    <location>
        <begin position="1379"/>
        <end position="1390"/>
    </location>
</feature>
<feature type="region of interest" description="Disordered" evidence="2">
    <location>
        <begin position="1540"/>
        <end position="1564"/>
    </location>
</feature>
<proteinExistence type="predicted"/>
<accession>W7ADQ5</accession>
<keyword evidence="1" id="KW-0175">Coiled coil</keyword>
<reference evidence="3 4" key="1">
    <citation type="submission" date="2013-02" db="EMBL/GenBank/DDBJ databases">
        <title>The Genome Sequence of Plasmodium inui San Antonio 1.</title>
        <authorList>
            <consortium name="The Broad Institute Genome Sequencing Platform"/>
            <consortium name="The Broad Institute Genome Sequencing Center for Infectious Disease"/>
            <person name="Neafsey D."/>
            <person name="Cheeseman I."/>
            <person name="Volkman S."/>
            <person name="Adams J."/>
            <person name="Walker B."/>
            <person name="Young S.K."/>
            <person name="Zeng Q."/>
            <person name="Gargeya S."/>
            <person name="Fitzgerald M."/>
            <person name="Haas B."/>
            <person name="Abouelleil A."/>
            <person name="Alvarado L."/>
            <person name="Arachchi H.M."/>
            <person name="Berlin A.M."/>
            <person name="Chapman S.B."/>
            <person name="Dewar J."/>
            <person name="Goldberg J."/>
            <person name="Griggs A."/>
            <person name="Gujja S."/>
            <person name="Hansen M."/>
            <person name="Howarth C."/>
            <person name="Imamovic A."/>
            <person name="Larimer J."/>
            <person name="McCowan C."/>
            <person name="Murphy C."/>
            <person name="Neiman D."/>
            <person name="Pearson M."/>
            <person name="Priest M."/>
            <person name="Roberts A."/>
            <person name="Saif S."/>
            <person name="Shea T."/>
            <person name="Sisk P."/>
            <person name="Sykes S."/>
            <person name="Wortman J."/>
            <person name="Nusbaum C."/>
            <person name="Birren B."/>
        </authorList>
    </citation>
    <scope>NUCLEOTIDE SEQUENCE [LARGE SCALE GENOMIC DNA]</scope>
    <source>
        <strain evidence="3 4">San Antonio 1</strain>
    </source>
</reference>
<dbReference type="OrthoDB" id="2021149at2759"/>
<gene>
    <name evidence="3" type="ORF">C922_00311</name>
</gene>
<dbReference type="EMBL" id="KI965460">
    <property type="protein sequence ID" value="EUD69448.1"/>
    <property type="molecule type" value="Genomic_DNA"/>
</dbReference>
<feature type="compositionally biased region" description="Basic and acidic residues" evidence="2">
    <location>
        <begin position="864"/>
        <end position="881"/>
    </location>
</feature>
<feature type="region of interest" description="Disordered" evidence="2">
    <location>
        <begin position="777"/>
        <end position="800"/>
    </location>
</feature>
<dbReference type="PANTHER" id="PTHR42180">
    <property type="entry name" value="HOMOLOGY DOMAIN-CONTAINING PROTEIN,PUTATIVE-RELATED"/>
    <property type="match status" value="1"/>
</dbReference>
<feature type="region of interest" description="Disordered" evidence="2">
    <location>
        <begin position="1074"/>
        <end position="1101"/>
    </location>
</feature>
<dbReference type="RefSeq" id="XP_008814150.1">
    <property type="nucleotide sequence ID" value="XM_008815928.1"/>
</dbReference>
<keyword evidence="4" id="KW-1185">Reference proteome</keyword>